<dbReference type="AlphaFoldDB" id="A0A316EIL3"/>
<gene>
    <name evidence="6" type="ORF">C7419_1104</name>
</gene>
<dbReference type="Proteomes" id="UP000245754">
    <property type="component" value="Unassembled WGS sequence"/>
</dbReference>
<dbReference type="EMBL" id="QGGT01000010">
    <property type="protein sequence ID" value="PWK31266.1"/>
    <property type="molecule type" value="Genomic_DNA"/>
</dbReference>
<accession>A0A316EIL3</accession>
<dbReference type="Pfam" id="PF06629">
    <property type="entry name" value="MipA"/>
    <property type="match status" value="1"/>
</dbReference>
<comment type="caution">
    <text evidence="6">The sequence shown here is derived from an EMBL/GenBank/DDBJ whole genome shotgun (WGS) entry which is preliminary data.</text>
</comment>
<proteinExistence type="inferred from homology"/>
<keyword evidence="7" id="KW-1185">Reference proteome</keyword>
<keyword evidence="4" id="KW-0472">Membrane</keyword>
<evidence type="ECO:0000256" key="4">
    <source>
        <dbReference type="ARBA" id="ARBA00023136"/>
    </source>
</evidence>
<keyword evidence="5" id="KW-0998">Cell outer membrane</keyword>
<dbReference type="InterPro" id="IPR010583">
    <property type="entry name" value="MipA"/>
</dbReference>
<sequence>MPTTNKKKLGPLGAWIGMLLALFATCLASQAHAQTPSPLPEWQYSVGVPLRKLFSPDLPTWEVRVGAAMTVRPRYDGASDYYILGGPSIDVRYKDLAFASTGEGIGFNAIHTERVRAGLAITYDMGRREKKDHDHLAGMGNIGIVPESKIFAEYVVSKEFPLVIRANIRRQLGGSDGWVGDVGAYMPMPGSSEKFFWFLGPTMTFADSRYMQTWFGVNGQQAARSGYAEYHPSGGIKSYGGGVSAIWMFSKHWFATADFGVSALVGDARNSPIVQRSTNLTGDISVNYQF</sequence>
<evidence type="ECO:0000256" key="1">
    <source>
        <dbReference type="ARBA" id="ARBA00004442"/>
    </source>
</evidence>
<name>A0A316EIL3_9BURK</name>
<evidence type="ECO:0000256" key="5">
    <source>
        <dbReference type="ARBA" id="ARBA00023237"/>
    </source>
</evidence>
<dbReference type="PANTHER" id="PTHR38776:SF1">
    <property type="entry name" value="MLTA-INTERACTING PROTEIN-RELATED"/>
    <property type="match status" value="1"/>
</dbReference>
<comment type="similarity">
    <text evidence="2">Belongs to the MipA/OmpV family.</text>
</comment>
<evidence type="ECO:0000313" key="6">
    <source>
        <dbReference type="EMBL" id="PWK31266.1"/>
    </source>
</evidence>
<protein>
    <submittedName>
        <fullName evidence="6">Outer membrane scaffolding protein for murein synthesis (MipA/OmpV family)</fullName>
    </submittedName>
</protein>
<keyword evidence="3" id="KW-0732">Signal</keyword>
<evidence type="ECO:0000313" key="7">
    <source>
        <dbReference type="Proteomes" id="UP000245754"/>
    </source>
</evidence>
<comment type="subcellular location">
    <subcellularLocation>
        <location evidence="1">Cell outer membrane</location>
    </subcellularLocation>
</comment>
<organism evidence="6 7">
    <name type="scientific">Cupriavidus plantarum</name>
    <dbReference type="NCBI Taxonomy" id="942865"/>
    <lineage>
        <taxon>Bacteria</taxon>
        <taxon>Pseudomonadati</taxon>
        <taxon>Pseudomonadota</taxon>
        <taxon>Betaproteobacteria</taxon>
        <taxon>Burkholderiales</taxon>
        <taxon>Burkholderiaceae</taxon>
        <taxon>Cupriavidus</taxon>
    </lineage>
</organism>
<dbReference type="PANTHER" id="PTHR38776">
    <property type="entry name" value="MLTA-INTERACTING PROTEIN-RELATED"/>
    <property type="match status" value="1"/>
</dbReference>
<evidence type="ECO:0000256" key="2">
    <source>
        <dbReference type="ARBA" id="ARBA00005722"/>
    </source>
</evidence>
<reference evidence="6 7" key="1">
    <citation type="submission" date="2018-05" db="EMBL/GenBank/DDBJ databases">
        <title>Genomic Encyclopedia of Type Strains, Phase IV (KMG-V): Genome sequencing to study the core and pangenomes of soil and plant-associated prokaryotes.</title>
        <authorList>
            <person name="Whitman W."/>
        </authorList>
    </citation>
    <scope>NUCLEOTIDE SEQUENCE [LARGE SCALE GENOMIC DNA]</scope>
    <source>
        <strain evidence="6 7">SLV-132</strain>
    </source>
</reference>
<evidence type="ECO:0000256" key="3">
    <source>
        <dbReference type="ARBA" id="ARBA00022729"/>
    </source>
</evidence>
<dbReference type="GO" id="GO:0009279">
    <property type="term" value="C:cell outer membrane"/>
    <property type="evidence" value="ECO:0007669"/>
    <property type="project" value="UniProtKB-SubCell"/>
</dbReference>